<evidence type="ECO:0000256" key="1">
    <source>
        <dbReference type="ARBA" id="ARBA00004141"/>
    </source>
</evidence>
<comment type="subcellular location">
    <subcellularLocation>
        <location evidence="1">Membrane</location>
        <topology evidence="1">Multi-pass membrane protein</topology>
    </subcellularLocation>
</comment>
<feature type="transmembrane region" description="Helical" evidence="8">
    <location>
        <begin position="298"/>
        <end position="317"/>
    </location>
</feature>
<keyword evidence="10" id="KW-1185">Reference proteome</keyword>
<organism evidence="9 10">
    <name type="scientific">Hypsibius exemplaris</name>
    <name type="common">Freshwater tardigrade</name>
    <dbReference type="NCBI Taxonomy" id="2072580"/>
    <lineage>
        <taxon>Eukaryota</taxon>
        <taxon>Metazoa</taxon>
        <taxon>Ecdysozoa</taxon>
        <taxon>Tardigrada</taxon>
        <taxon>Eutardigrada</taxon>
        <taxon>Parachela</taxon>
        <taxon>Hypsibioidea</taxon>
        <taxon>Hypsibiidae</taxon>
        <taxon>Hypsibius</taxon>
    </lineage>
</organism>
<dbReference type="InterPro" id="IPR000276">
    <property type="entry name" value="GPCR_Rhodpsn"/>
</dbReference>
<reference evidence="10" key="1">
    <citation type="submission" date="2017-01" db="EMBL/GenBank/DDBJ databases">
        <title>Comparative genomics of anhydrobiosis in the tardigrade Hypsibius dujardini.</title>
        <authorList>
            <person name="Yoshida Y."/>
            <person name="Koutsovoulos G."/>
            <person name="Laetsch D."/>
            <person name="Stevens L."/>
            <person name="Kumar S."/>
            <person name="Horikawa D."/>
            <person name="Ishino K."/>
            <person name="Komine S."/>
            <person name="Tomita M."/>
            <person name="Blaxter M."/>
            <person name="Arakawa K."/>
        </authorList>
    </citation>
    <scope>NUCLEOTIDE SEQUENCE [LARGE SCALE GENOMIC DNA]</scope>
    <source>
        <strain evidence="10">Z151</strain>
    </source>
</reference>
<feature type="transmembrane region" description="Helical" evidence="8">
    <location>
        <begin position="35"/>
        <end position="57"/>
    </location>
</feature>
<keyword evidence="5 8" id="KW-0472">Membrane</keyword>
<evidence type="ECO:0000313" key="9">
    <source>
        <dbReference type="EMBL" id="OQV13162.1"/>
    </source>
</evidence>
<evidence type="ECO:0000256" key="3">
    <source>
        <dbReference type="ARBA" id="ARBA00022989"/>
    </source>
</evidence>
<dbReference type="SUPFAM" id="SSF81321">
    <property type="entry name" value="Family A G protein-coupled receptor-like"/>
    <property type="match status" value="1"/>
</dbReference>
<dbReference type="Gene3D" id="1.20.1070.10">
    <property type="entry name" value="Rhodopsin 7-helix transmembrane proteins"/>
    <property type="match status" value="1"/>
</dbReference>
<evidence type="ECO:0008006" key="11">
    <source>
        <dbReference type="Google" id="ProtNLM"/>
    </source>
</evidence>
<keyword evidence="6" id="KW-0675">Receptor</keyword>
<accession>A0A1W0WDB7</accession>
<protein>
    <recommendedName>
        <fullName evidence="11">G-protein coupled receptors family 1 profile domain-containing protein</fullName>
    </recommendedName>
</protein>
<proteinExistence type="predicted"/>
<evidence type="ECO:0000256" key="8">
    <source>
        <dbReference type="SAM" id="Phobius"/>
    </source>
</evidence>
<feature type="transmembrane region" description="Helical" evidence="8">
    <location>
        <begin position="156"/>
        <end position="182"/>
    </location>
</feature>
<dbReference type="GO" id="GO:0004930">
    <property type="term" value="F:G protein-coupled receptor activity"/>
    <property type="evidence" value="ECO:0007669"/>
    <property type="project" value="UniProtKB-KW"/>
</dbReference>
<evidence type="ECO:0000256" key="5">
    <source>
        <dbReference type="ARBA" id="ARBA00023136"/>
    </source>
</evidence>
<evidence type="ECO:0000256" key="6">
    <source>
        <dbReference type="ARBA" id="ARBA00023170"/>
    </source>
</evidence>
<evidence type="ECO:0000256" key="7">
    <source>
        <dbReference type="ARBA" id="ARBA00023224"/>
    </source>
</evidence>
<evidence type="ECO:0000256" key="4">
    <source>
        <dbReference type="ARBA" id="ARBA00023040"/>
    </source>
</evidence>
<keyword evidence="7" id="KW-0807">Transducer</keyword>
<gene>
    <name evidence="9" type="ORF">BV898_12592</name>
</gene>
<comment type="caution">
    <text evidence="9">The sequence shown here is derived from an EMBL/GenBank/DDBJ whole genome shotgun (WGS) entry which is preliminary data.</text>
</comment>
<dbReference type="EMBL" id="MTYJ01000129">
    <property type="protein sequence ID" value="OQV13162.1"/>
    <property type="molecule type" value="Genomic_DNA"/>
</dbReference>
<dbReference type="GO" id="GO:0005886">
    <property type="term" value="C:plasma membrane"/>
    <property type="evidence" value="ECO:0007669"/>
    <property type="project" value="TreeGrafter"/>
</dbReference>
<sequence>MNNSTLPVGRSVVRDSCGRIMDLVYENNSNGDWHWITRVSFPVLLALGTLGNVYGIISGWIHYKNSQRIFLIGMCSASLLYLWNMLIILLGTRTWESDDAGSSELYAPFYTPTAGFFLYLDQILYMASQWILLMFCLERCVAVTFPLFHYTNKHRLFGGVTVTVIFVFSAIVGVLSPVLYYWNLNATGTLELKQPVRKIPYSLYMWKEVDTWWEFIFTSLVYVTILVCNLLLVRSLQRNRRHMSIDSSTTLQSAAHSTNSSYCSESSHNQNPNRQKMIVTNRCVPNATRTQVLLGSSLFYLITQSLKVAMCFLVILARTPTCAIQITMPFLNVYDPFNLLLQNIYFAFEFVFLVWLGNAERKKWRALCCSRPRKLRRRQPDSPTWEVPLSYRRCPVAIPGQICLQEYDKPYRDLVNQHHCCRLKDKDIL</sequence>
<keyword evidence="4" id="KW-0297">G-protein coupled receptor</keyword>
<feature type="transmembrane region" description="Helical" evidence="8">
    <location>
        <begin position="337"/>
        <end position="356"/>
    </location>
</feature>
<keyword evidence="3 8" id="KW-1133">Transmembrane helix</keyword>
<dbReference type="AlphaFoldDB" id="A0A1W0WDB7"/>
<name>A0A1W0WDB7_HYPEX</name>
<dbReference type="PROSITE" id="PS00237">
    <property type="entry name" value="G_PROTEIN_RECEP_F1_1"/>
    <property type="match status" value="1"/>
</dbReference>
<dbReference type="PANTHER" id="PTHR24243:SF233">
    <property type="entry name" value="THYROTROPIN-RELEASING HORMONE RECEPTOR"/>
    <property type="match status" value="1"/>
</dbReference>
<keyword evidence="2 8" id="KW-0812">Transmembrane</keyword>
<feature type="transmembrane region" description="Helical" evidence="8">
    <location>
        <begin position="109"/>
        <end position="135"/>
    </location>
</feature>
<evidence type="ECO:0000313" key="10">
    <source>
        <dbReference type="Proteomes" id="UP000192578"/>
    </source>
</evidence>
<dbReference type="Proteomes" id="UP000192578">
    <property type="component" value="Unassembled WGS sequence"/>
</dbReference>
<dbReference type="OrthoDB" id="10536919at2759"/>
<dbReference type="PANTHER" id="PTHR24243">
    <property type="entry name" value="G-PROTEIN COUPLED RECEPTOR"/>
    <property type="match status" value="1"/>
</dbReference>
<evidence type="ECO:0000256" key="2">
    <source>
        <dbReference type="ARBA" id="ARBA00022692"/>
    </source>
</evidence>
<feature type="transmembrane region" description="Helical" evidence="8">
    <location>
        <begin position="212"/>
        <end position="233"/>
    </location>
</feature>
<feature type="transmembrane region" description="Helical" evidence="8">
    <location>
        <begin position="69"/>
        <end position="89"/>
    </location>
</feature>